<dbReference type="EnsemblPlants" id="AVESA.00010b.r2.6CG1119930.1">
    <property type="protein sequence ID" value="AVESA.00010b.r2.6CG1119930.1.CDS"/>
    <property type="gene ID" value="AVESA.00010b.r2.6CG1119930"/>
</dbReference>
<dbReference type="Proteomes" id="UP001732700">
    <property type="component" value="Chromosome 6C"/>
</dbReference>
<proteinExistence type="predicted"/>
<accession>A0ACD5Z7S2</accession>
<name>A0ACD5Z7S2_AVESA</name>
<sequence length="732" mass="81097">MPTPVPVLMEDLIENILRRLPPEDPGCLFRASLVCKRWRGLLTDRAFACGYRKFHRAPPLLGFFENQFLGCWFAAPSSPASPVPPIHPGHRRLDALDSRHGLVLLEVNDPRGDPLDRLAVWDPLRRRQWEFPFPELVALPLGFQDSTYSAAVLCAADGCDHLDCRARGSPFLVACLCTDEEGAFNASLYSSEARAWSPVTSCEHSAAINLNTKPKVLVGNALYFTCHCEPTVMIVRYDLASRELSIINGPAGSQANRNQYVLVGMDNGVLGFANVQGPTLCLWSIEASADGRTVAWGQQRVVELEKLLKPRAFSAEIYVTGFTEGVGVIVLTNAGTFAIELKSCRVKDVPGRILNSFPYSSFYMPDQAGGIIMHLPTDSSENSEAARDLLLRQPSMDVSKEKEQGEEEGKWKEDDDDEESGEEFEDELKQAHDMFDMWSDTIVDGNFAIAKICAVSTLECRFACHGKLSPKCAYTYYIYGCTLLYKPQPDSEPSLERDDVEDMMSLPANHDFNLAWKMLHIAKTILEKCPESSIEKVKIFSALADVKILSAVGRGSMREEDKDYSLGVCFKALAISEHLMEPDNYWTIKLNVSICLIFEFASSIGDAVAYCAKAISLCKSRMSILEVAKEYLLLDKGDNASAAEAGSERPALNHEIEFLTGLKCKLEKKLEHLEQAKPTPTIEASAEQNVGDAMRRAASFTPASNLLELLSIFDPVLRKTSCTPIWSELQDG</sequence>
<protein>
    <submittedName>
        <fullName evidence="1">Uncharacterized protein</fullName>
    </submittedName>
</protein>
<evidence type="ECO:0000313" key="1">
    <source>
        <dbReference type="EnsemblPlants" id="AVESA.00010b.r2.6CG1119930.1.CDS"/>
    </source>
</evidence>
<organism evidence="1 2">
    <name type="scientific">Avena sativa</name>
    <name type="common">Oat</name>
    <dbReference type="NCBI Taxonomy" id="4498"/>
    <lineage>
        <taxon>Eukaryota</taxon>
        <taxon>Viridiplantae</taxon>
        <taxon>Streptophyta</taxon>
        <taxon>Embryophyta</taxon>
        <taxon>Tracheophyta</taxon>
        <taxon>Spermatophyta</taxon>
        <taxon>Magnoliopsida</taxon>
        <taxon>Liliopsida</taxon>
        <taxon>Poales</taxon>
        <taxon>Poaceae</taxon>
        <taxon>BOP clade</taxon>
        <taxon>Pooideae</taxon>
        <taxon>Poodae</taxon>
        <taxon>Poeae</taxon>
        <taxon>Poeae Chloroplast Group 1 (Aveneae type)</taxon>
        <taxon>Aveninae</taxon>
        <taxon>Avena</taxon>
    </lineage>
</organism>
<reference evidence="1" key="2">
    <citation type="submission" date="2025-09" db="UniProtKB">
        <authorList>
            <consortium name="EnsemblPlants"/>
        </authorList>
    </citation>
    <scope>IDENTIFICATION</scope>
</reference>
<keyword evidence="2" id="KW-1185">Reference proteome</keyword>
<evidence type="ECO:0000313" key="2">
    <source>
        <dbReference type="Proteomes" id="UP001732700"/>
    </source>
</evidence>
<reference evidence="1" key="1">
    <citation type="submission" date="2021-05" db="EMBL/GenBank/DDBJ databases">
        <authorList>
            <person name="Scholz U."/>
            <person name="Mascher M."/>
            <person name="Fiebig A."/>
        </authorList>
    </citation>
    <scope>NUCLEOTIDE SEQUENCE [LARGE SCALE GENOMIC DNA]</scope>
</reference>